<evidence type="ECO:0000256" key="11">
    <source>
        <dbReference type="RuleBase" id="RU365076"/>
    </source>
</evidence>
<comment type="function">
    <text evidence="11">Catalyzes the transfer of a geranylgeranyl moiety from geranylgeranyl diphosphate to both cysteines of proteins with the C-terminal sequence -XXCC, -XCXC and -CCXX.</text>
</comment>
<dbReference type="GO" id="GO:0006612">
    <property type="term" value="P:protein targeting to membrane"/>
    <property type="evidence" value="ECO:0007669"/>
    <property type="project" value="EnsemblFungi"/>
</dbReference>
<dbReference type="KEGG" id="mlr:MELLADRAFT_73002"/>
<evidence type="ECO:0000256" key="1">
    <source>
        <dbReference type="ARBA" id="ARBA00010497"/>
    </source>
</evidence>
<dbReference type="RefSeq" id="XP_007415291.1">
    <property type="nucleotide sequence ID" value="XM_007415229.1"/>
</dbReference>
<dbReference type="GO" id="GO:0006888">
    <property type="term" value="P:endoplasmic reticulum to Golgi vesicle-mediated transport"/>
    <property type="evidence" value="ECO:0007669"/>
    <property type="project" value="EnsemblFungi"/>
</dbReference>
<dbReference type="InterPro" id="IPR001330">
    <property type="entry name" value="Prenyltrans"/>
</dbReference>
<dbReference type="InParanoid" id="F4S1U9"/>
<dbReference type="Pfam" id="PF00432">
    <property type="entry name" value="Prenyltrans"/>
    <property type="match status" value="1"/>
</dbReference>
<dbReference type="PANTHER" id="PTHR11774:SF11">
    <property type="entry name" value="GERANYLGERANYL TRANSFERASE TYPE-2 SUBUNIT BETA"/>
    <property type="match status" value="1"/>
</dbReference>
<keyword evidence="6 11" id="KW-0479">Metal-binding</keyword>
<gene>
    <name evidence="13" type="ORF">MELLADRAFT_73002</name>
</gene>
<dbReference type="GeneID" id="18932252"/>
<comment type="subunit">
    <text evidence="2">Heterodimer of an alpha and a beta subunit.</text>
</comment>
<dbReference type="SUPFAM" id="SSF48239">
    <property type="entry name" value="Terpenoid cyclases/Protein prenyltransferases"/>
    <property type="match status" value="1"/>
</dbReference>
<keyword evidence="4 11" id="KW-0637">Prenyltransferase</keyword>
<keyword evidence="5 11" id="KW-0808">Transferase</keyword>
<keyword evidence="7" id="KW-0677">Repeat</keyword>
<evidence type="ECO:0000256" key="7">
    <source>
        <dbReference type="ARBA" id="ARBA00022737"/>
    </source>
</evidence>
<comment type="cofactor">
    <cofactor evidence="11">
        <name>Zn(2+)</name>
        <dbReference type="ChEBI" id="CHEBI:29105"/>
    </cofactor>
    <text evidence="11">Binds 1 zinc ion per subunit.</text>
</comment>
<dbReference type="FunCoup" id="F4S1U9">
    <property type="interactions" value="42"/>
</dbReference>
<protein>
    <recommendedName>
        <fullName evidence="10 11">Geranylgeranyl transferase type-2 subunit beta</fullName>
        <ecNumber evidence="3 11">2.5.1.60</ecNumber>
    </recommendedName>
</protein>
<name>F4S1U9_MELLP</name>
<dbReference type="STRING" id="747676.F4S1U9"/>
<organism evidence="14">
    <name type="scientific">Melampsora larici-populina (strain 98AG31 / pathotype 3-4-7)</name>
    <name type="common">Poplar leaf rust fungus</name>
    <dbReference type="NCBI Taxonomy" id="747676"/>
    <lineage>
        <taxon>Eukaryota</taxon>
        <taxon>Fungi</taxon>
        <taxon>Dikarya</taxon>
        <taxon>Basidiomycota</taxon>
        <taxon>Pucciniomycotina</taxon>
        <taxon>Pucciniomycetes</taxon>
        <taxon>Pucciniales</taxon>
        <taxon>Melampsoraceae</taxon>
        <taxon>Melampsora</taxon>
    </lineage>
</organism>
<dbReference type="Proteomes" id="UP000001072">
    <property type="component" value="Unassembled WGS sequence"/>
</dbReference>
<dbReference type="InterPro" id="IPR045089">
    <property type="entry name" value="PGGT1B-like"/>
</dbReference>
<dbReference type="Gene3D" id="1.50.10.20">
    <property type="match status" value="1"/>
</dbReference>
<evidence type="ECO:0000256" key="10">
    <source>
        <dbReference type="ARBA" id="ARBA00069127"/>
    </source>
</evidence>
<reference evidence="14" key="1">
    <citation type="journal article" date="2011" name="Proc. Natl. Acad. Sci. U.S.A.">
        <title>Obligate biotrophy features unraveled by the genomic analysis of rust fungi.</title>
        <authorList>
            <person name="Duplessis S."/>
            <person name="Cuomo C.A."/>
            <person name="Lin Y.-C."/>
            <person name="Aerts A."/>
            <person name="Tisserant E."/>
            <person name="Veneault-Fourrey C."/>
            <person name="Joly D.L."/>
            <person name="Hacquard S."/>
            <person name="Amselem J."/>
            <person name="Cantarel B.L."/>
            <person name="Chiu R."/>
            <person name="Coutinho P.M."/>
            <person name="Feau N."/>
            <person name="Field M."/>
            <person name="Frey P."/>
            <person name="Gelhaye E."/>
            <person name="Goldberg J."/>
            <person name="Grabherr M.G."/>
            <person name="Kodira C.D."/>
            <person name="Kohler A."/>
            <person name="Kuees U."/>
            <person name="Lindquist E.A."/>
            <person name="Lucas S.M."/>
            <person name="Mago R."/>
            <person name="Mauceli E."/>
            <person name="Morin E."/>
            <person name="Murat C."/>
            <person name="Pangilinan J.L."/>
            <person name="Park R."/>
            <person name="Pearson M."/>
            <person name="Quesneville H."/>
            <person name="Rouhier N."/>
            <person name="Sakthikumar S."/>
            <person name="Salamov A.A."/>
            <person name="Schmutz J."/>
            <person name="Selles B."/>
            <person name="Shapiro H."/>
            <person name="Tanguay P."/>
            <person name="Tuskan G.A."/>
            <person name="Henrissat B."/>
            <person name="Van de Peer Y."/>
            <person name="Rouze P."/>
            <person name="Ellis J.G."/>
            <person name="Dodds P.N."/>
            <person name="Schein J.E."/>
            <person name="Zhong S."/>
            <person name="Hamelin R.C."/>
            <person name="Grigoriev I.V."/>
            <person name="Szabo L.J."/>
            <person name="Martin F."/>
        </authorList>
    </citation>
    <scope>NUCLEOTIDE SEQUENCE [LARGE SCALE GENOMIC DNA]</scope>
    <source>
        <strain evidence="14">98AG31 / pathotype 3-4-7</strain>
    </source>
</reference>
<keyword evidence="8 11" id="KW-0862">Zinc</keyword>
<evidence type="ECO:0000256" key="9">
    <source>
        <dbReference type="ARBA" id="ARBA00047658"/>
    </source>
</evidence>
<evidence type="ECO:0000256" key="6">
    <source>
        <dbReference type="ARBA" id="ARBA00022723"/>
    </source>
</evidence>
<keyword evidence="14" id="KW-1185">Reference proteome</keyword>
<proteinExistence type="inferred from homology"/>
<dbReference type="InterPro" id="IPR008930">
    <property type="entry name" value="Terpenoid_cyclase/PrenylTrfase"/>
</dbReference>
<evidence type="ECO:0000256" key="3">
    <source>
        <dbReference type="ARBA" id="ARBA00012656"/>
    </source>
</evidence>
<dbReference type="EC" id="2.5.1.60" evidence="3 11"/>
<dbReference type="PANTHER" id="PTHR11774">
    <property type="entry name" value="GERANYLGERANYL TRANSFERASE TYPE BETA SUBUNIT"/>
    <property type="match status" value="1"/>
</dbReference>
<dbReference type="CDD" id="cd02894">
    <property type="entry name" value="GGTase-II"/>
    <property type="match status" value="1"/>
</dbReference>
<comment type="similarity">
    <text evidence="1 11">Belongs to the protein prenyltransferase subunit beta family.</text>
</comment>
<evidence type="ECO:0000256" key="2">
    <source>
        <dbReference type="ARBA" id="ARBA00011355"/>
    </source>
</evidence>
<dbReference type="OrthoDB" id="5428259at2759"/>
<evidence type="ECO:0000313" key="14">
    <source>
        <dbReference type="Proteomes" id="UP000001072"/>
    </source>
</evidence>
<dbReference type="VEuPathDB" id="FungiDB:MELLADRAFT_73002"/>
<dbReference type="GO" id="GO:0004663">
    <property type="term" value="F:Rab geranylgeranyltransferase activity"/>
    <property type="evidence" value="ECO:0007669"/>
    <property type="project" value="UniProtKB-UniRule"/>
</dbReference>
<evidence type="ECO:0000313" key="13">
    <source>
        <dbReference type="EMBL" id="EGG01441.1"/>
    </source>
</evidence>
<evidence type="ECO:0000256" key="8">
    <source>
        <dbReference type="ARBA" id="ARBA00022833"/>
    </source>
</evidence>
<dbReference type="AlphaFoldDB" id="F4S1U9"/>
<evidence type="ECO:0000259" key="12">
    <source>
        <dbReference type="Pfam" id="PF00432"/>
    </source>
</evidence>
<evidence type="ECO:0000256" key="4">
    <source>
        <dbReference type="ARBA" id="ARBA00022602"/>
    </source>
</evidence>
<dbReference type="HOGENOM" id="CLU_028946_3_0_1"/>
<dbReference type="GO" id="GO:0072657">
    <property type="term" value="P:protein localization to membrane"/>
    <property type="evidence" value="ECO:0007669"/>
    <property type="project" value="UniProtKB-ARBA"/>
</dbReference>
<dbReference type="EMBL" id="GL883138">
    <property type="protein sequence ID" value="EGG01441.1"/>
    <property type="molecule type" value="Genomic_DNA"/>
</dbReference>
<dbReference type="GO" id="GO:0046872">
    <property type="term" value="F:metal ion binding"/>
    <property type="evidence" value="ECO:0007669"/>
    <property type="project" value="UniProtKB-KW"/>
</dbReference>
<comment type="catalytic activity">
    <reaction evidence="9 11">
        <text>geranylgeranyl diphosphate + L-cysteinyl-[protein] = S-geranylgeranyl-L-cysteinyl-[protein] + diphosphate</text>
        <dbReference type="Rhea" id="RHEA:21240"/>
        <dbReference type="Rhea" id="RHEA-COMP:10131"/>
        <dbReference type="Rhea" id="RHEA-COMP:11537"/>
        <dbReference type="ChEBI" id="CHEBI:29950"/>
        <dbReference type="ChEBI" id="CHEBI:33019"/>
        <dbReference type="ChEBI" id="CHEBI:57533"/>
        <dbReference type="ChEBI" id="CHEBI:86021"/>
        <dbReference type="EC" id="2.5.1.60"/>
    </reaction>
</comment>
<dbReference type="InterPro" id="IPR026873">
    <property type="entry name" value="Ptb1"/>
</dbReference>
<dbReference type="GO" id="GO:0005968">
    <property type="term" value="C:Rab-protein geranylgeranyltransferase complex"/>
    <property type="evidence" value="ECO:0007669"/>
    <property type="project" value="UniProtKB-UniRule"/>
</dbReference>
<dbReference type="eggNOG" id="KOG0366">
    <property type="taxonomic scope" value="Eukaryota"/>
</dbReference>
<accession>F4S1U9</accession>
<dbReference type="FunFam" id="1.50.10.20:FF:000012">
    <property type="entry name" value="Geranylgeranyl transferase type-2 subunit beta"/>
    <property type="match status" value="1"/>
</dbReference>
<sequence>MNSTEEPDTSTLLIEKHINFIQSLDKKEDSLSYHLTEHLRLNGIYWALVSIQLLKKPNTLSKDEMIQWVLKCWDPIEGGFSPHPFHDPHLHSTLSAIQILVMQNSLDKVDKQKITNYILARFNDQTGSFSGDQWNETDTRFSYCAISGLSLLGTLQQLNQSRATDYLINCQNFDGGFGMIQGSESHAAYVWTSVAALAILGNLDLIDQNKLGWWLSERQLENGGLNGRPEKLEDVCYSWWALASLEIIGKTHWIDGNKLKSFILSCQDSNLGGIADRPNDMPDLWHTIFGLSGLSILNFHGLEKIDPIYCIPTEFTKSLNHQS</sequence>
<evidence type="ECO:0000256" key="5">
    <source>
        <dbReference type="ARBA" id="ARBA00022679"/>
    </source>
</evidence>
<dbReference type="GO" id="GO:0170069">
    <property type="term" value="C:geranylgeranyltransferase-III complex"/>
    <property type="evidence" value="ECO:0007669"/>
    <property type="project" value="EnsemblFungi"/>
</dbReference>
<feature type="domain" description="Prenyltransferase alpha-alpha toroid" evidence="12">
    <location>
        <begin position="12"/>
        <end position="311"/>
    </location>
</feature>